<dbReference type="AlphaFoldDB" id="U2Q6F8"/>
<name>U2Q6F8_9ACTN</name>
<dbReference type="Proteomes" id="UP000017052">
    <property type="component" value="Unassembled WGS sequence"/>
</dbReference>
<proteinExistence type="predicted"/>
<feature type="compositionally biased region" description="Basic residues" evidence="1">
    <location>
        <begin position="218"/>
        <end position="228"/>
    </location>
</feature>
<accession>U2Q6F8</accession>
<keyword evidence="3" id="KW-1185">Reference proteome</keyword>
<comment type="caution">
    <text evidence="2">The sequence shown here is derived from an EMBL/GenBank/DDBJ whole genome shotgun (WGS) entry which is preliminary data.</text>
</comment>
<evidence type="ECO:0000256" key="1">
    <source>
        <dbReference type="SAM" id="MobiDB-lite"/>
    </source>
</evidence>
<dbReference type="InterPro" id="IPR009057">
    <property type="entry name" value="Homeodomain-like_sf"/>
</dbReference>
<dbReference type="EMBL" id="ACVN02000273">
    <property type="protein sequence ID" value="ERK51624.1"/>
    <property type="molecule type" value="Genomic_DNA"/>
</dbReference>
<feature type="region of interest" description="Disordered" evidence="1">
    <location>
        <begin position="152"/>
        <end position="228"/>
    </location>
</feature>
<feature type="compositionally biased region" description="Basic residues" evidence="1">
    <location>
        <begin position="156"/>
        <end position="173"/>
    </location>
</feature>
<reference evidence="2" key="1">
    <citation type="submission" date="2013-08" db="EMBL/GenBank/DDBJ databases">
        <authorList>
            <person name="Durkin A.S."/>
            <person name="Haft D.R."/>
            <person name="McCorrison J."/>
            <person name="Torralba M."/>
            <person name="Gillis M."/>
            <person name="Haft D.H."/>
            <person name="Methe B."/>
            <person name="Sutton G."/>
            <person name="Nelson K.E."/>
        </authorList>
    </citation>
    <scope>NUCLEOTIDE SEQUENCE [LARGE SCALE GENOMIC DNA]</scope>
    <source>
        <strain evidence="2">F0233</strain>
    </source>
</reference>
<protein>
    <submittedName>
        <fullName evidence="2">Winged helix-turn helix</fullName>
    </submittedName>
</protein>
<organism evidence="2 3">
    <name type="scientific">Propionibacterium acidifaciens F0233</name>
    <dbReference type="NCBI Taxonomy" id="553198"/>
    <lineage>
        <taxon>Bacteria</taxon>
        <taxon>Bacillati</taxon>
        <taxon>Actinomycetota</taxon>
        <taxon>Actinomycetes</taxon>
        <taxon>Propionibacteriales</taxon>
        <taxon>Propionibacteriaceae</taxon>
        <taxon>Propionibacterium</taxon>
    </lineage>
</organism>
<dbReference type="SUPFAM" id="SSF46689">
    <property type="entry name" value="Homeodomain-like"/>
    <property type="match status" value="1"/>
</dbReference>
<feature type="compositionally biased region" description="Basic residues" evidence="1">
    <location>
        <begin position="181"/>
        <end position="190"/>
    </location>
</feature>
<gene>
    <name evidence="2" type="ORF">HMPREF0682_1164</name>
</gene>
<sequence>MDFLCCFGYDWDMQVEVTGEETAVLIRWKKRADNYVLVRMKAEAILYASRGVDVSIIAEMVERSVKTIREWLAGWRDSRMCSVLTGHAGNQNAAKLTRAQKEELKAVLAQPPSQSGIDAEFWDVGGVPRTPPSCHSRHVIRLVRLPAMTLDLPRDHAHHAQRAQRRSVRPRRHPREDPQQRRRARRHHGQPLRAEHDLRPARRRGPASAHRAADGHPPHGRQSRRLRASIRRARLRVRHLPRRGLRRPDPTGP</sequence>
<evidence type="ECO:0000313" key="3">
    <source>
        <dbReference type="Proteomes" id="UP000017052"/>
    </source>
</evidence>
<evidence type="ECO:0000313" key="2">
    <source>
        <dbReference type="EMBL" id="ERK51624.1"/>
    </source>
</evidence>